<dbReference type="Proteomes" id="UP000006868">
    <property type="component" value="Plasmid pSC2"/>
</dbReference>
<protein>
    <submittedName>
        <fullName evidence="1">Uncharacterized protein</fullName>
    </submittedName>
</protein>
<keyword evidence="1" id="KW-0614">Plasmid</keyword>
<dbReference type="HOGENOM" id="CLU_2790077_0_0_9"/>
<sequence length="68" mass="7925">MSNNKSINFEIVTSKKVSNGDTIDYKKRKMYITKIKSVEITPHGELLVTGLCKEDQVSRMLWKYSRNE</sequence>
<dbReference type="AlphaFoldDB" id="E3EK40"/>
<dbReference type="EMBL" id="CP002214">
    <property type="protein sequence ID" value="ADO59749.1"/>
    <property type="molecule type" value="Genomic_DNA"/>
</dbReference>
<dbReference type="KEGG" id="ppm:PPSC2_26435"/>
<geneLocation type="plasmid" evidence="1 2">
    <name>pSC2</name>
</geneLocation>
<reference evidence="1 2" key="1">
    <citation type="journal article" date="2011" name="J. Bacteriol.">
        <title>Complete genome sequence of Paenibacillus polymyxa SC2, a strain of plant growth-promoting Rhizobacterium with broad-spectrum antimicrobial activity.</title>
        <authorList>
            <person name="Ma M."/>
            <person name="Wang C."/>
            <person name="Ding Y."/>
            <person name="Li L."/>
            <person name="Shen D."/>
            <person name="Jiang X."/>
            <person name="Guan D."/>
            <person name="Cao F."/>
            <person name="Chen H."/>
            <person name="Feng R."/>
            <person name="Wang X."/>
            <person name="Ge Y."/>
            <person name="Yao L."/>
            <person name="Bing X."/>
            <person name="Yang X."/>
            <person name="Li J."/>
            <person name="Du B."/>
        </authorList>
    </citation>
    <scope>NUCLEOTIDE SEQUENCE [LARGE SCALE GENOMIC DNA]</scope>
    <source>
        <strain evidence="1 2">SC2</strain>
        <plasmid evidence="2">pSC2</plasmid>
    </source>
</reference>
<dbReference type="RefSeq" id="WP_013386163.1">
    <property type="nucleotide sequence ID" value="NC_014628.2"/>
</dbReference>
<evidence type="ECO:0000313" key="2">
    <source>
        <dbReference type="Proteomes" id="UP000006868"/>
    </source>
</evidence>
<name>E3EK40_PAEPS</name>
<gene>
    <name evidence="1" type="ORF">PPSC2_26435</name>
</gene>
<accession>E3EK40</accession>
<proteinExistence type="predicted"/>
<organism evidence="1 2">
    <name type="scientific">Paenibacillus polymyxa (strain SC2)</name>
    <name type="common">Bacillus polymyxa</name>
    <dbReference type="NCBI Taxonomy" id="886882"/>
    <lineage>
        <taxon>Bacteria</taxon>
        <taxon>Bacillati</taxon>
        <taxon>Bacillota</taxon>
        <taxon>Bacilli</taxon>
        <taxon>Bacillales</taxon>
        <taxon>Paenibacillaceae</taxon>
        <taxon>Paenibacillus</taxon>
    </lineage>
</organism>
<dbReference type="PATRIC" id="fig|886882.15.peg.5573"/>
<evidence type="ECO:0000313" key="1">
    <source>
        <dbReference type="EMBL" id="ADO59749.1"/>
    </source>
</evidence>